<organism evidence="9 10">
    <name type="scientific">Mycolicibacterium insubricum</name>
    <dbReference type="NCBI Taxonomy" id="444597"/>
    <lineage>
        <taxon>Bacteria</taxon>
        <taxon>Bacillati</taxon>
        <taxon>Actinomycetota</taxon>
        <taxon>Actinomycetes</taxon>
        <taxon>Mycobacteriales</taxon>
        <taxon>Mycobacteriaceae</taxon>
        <taxon>Mycolicibacterium</taxon>
    </lineage>
</organism>
<sequence>MKVTVDTDRCVGNGVCEALSPDLFQVGDNGQAEVLVEQIPAEQEASVRQTVDSCPALALRLSG</sequence>
<keyword evidence="4 8" id="KW-0249">Electron transport</keyword>
<protein>
    <recommendedName>
        <fullName evidence="8">Ferredoxin</fullName>
    </recommendedName>
</protein>
<evidence type="ECO:0000313" key="9">
    <source>
        <dbReference type="EMBL" id="ORA65899.1"/>
    </source>
</evidence>
<evidence type="ECO:0000256" key="6">
    <source>
        <dbReference type="ARBA" id="ARBA00023014"/>
    </source>
</evidence>
<dbReference type="AlphaFoldDB" id="A0A1X0D104"/>
<dbReference type="GO" id="GO:0005506">
    <property type="term" value="F:iron ion binding"/>
    <property type="evidence" value="ECO:0007669"/>
    <property type="project" value="UniProtKB-UniRule"/>
</dbReference>
<reference evidence="9 10" key="1">
    <citation type="submission" date="2016-12" db="EMBL/GenBank/DDBJ databases">
        <title>The new phylogeny of genus Mycobacterium.</title>
        <authorList>
            <person name="Tortoli E."/>
            <person name="Trovato A."/>
            <person name="Cirillo D.M."/>
        </authorList>
    </citation>
    <scope>NUCLEOTIDE SEQUENCE [LARGE SCALE GENOMIC DNA]</scope>
    <source>
        <strain evidence="9 10">DSM 45130</strain>
    </source>
</reference>
<dbReference type="STRING" id="444597.BST26_18095"/>
<dbReference type="GO" id="GO:0009055">
    <property type="term" value="F:electron transfer activity"/>
    <property type="evidence" value="ECO:0007669"/>
    <property type="project" value="UniProtKB-UniRule"/>
</dbReference>
<dbReference type="Pfam" id="PF13459">
    <property type="entry name" value="Fer4_15"/>
    <property type="match status" value="1"/>
</dbReference>
<keyword evidence="2 8" id="KW-0813">Transport</keyword>
<evidence type="ECO:0000256" key="8">
    <source>
        <dbReference type="RuleBase" id="RU368020"/>
    </source>
</evidence>
<dbReference type="InterPro" id="IPR001080">
    <property type="entry name" value="3Fe4S_ferredoxin"/>
</dbReference>
<dbReference type="EMBL" id="MVHS01000057">
    <property type="protein sequence ID" value="ORA65899.1"/>
    <property type="molecule type" value="Genomic_DNA"/>
</dbReference>
<name>A0A1X0D104_9MYCO</name>
<dbReference type="SUPFAM" id="SSF54862">
    <property type="entry name" value="4Fe-4S ferredoxins"/>
    <property type="match status" value="1"/>
</dbReference>
<gene>
    <name evidence="9" type="ORF">BST26_18095</name>
</gene>
<dbReference type="Proteomes" id="UP000192801">
    <property type="component" value="Unassembled WGS sequence"/>
</dbReference>
<evidence type="ECO:0000256" key="3">
    <source>
        <dbReference type="ARBA" id="ARBA00022723"/>
    </source>
</evidence>
<evidence type="ECO:0000256" key="5">
    <source>
        <dbReference type="ARBA" id="ARBA00023004"/>
    </source>
</evidence>
<dbReference type="Gene3D" id="3.30.70.20">
    <property type="match status" value="1"/>
</dbReference>
<evidence type="ECO:0000256" key="7">
    <source>
        <dbReference type="ARBA" id="ARBA00023291"/>
    </source>
</evidence>
<keyword evidence="6 8" id="KW-0411">Iron-sulfur</keyword>
<keyword evidence="5 8" id="KW-0408">Iron</keyword>
<keyword evidence="7" id="KW-0003">3Fe-4S</keyword>
<dbReference type="PANTHER" id="PTHR36923:SF3">
    <property type="entry name" value="FERREDOXIN"/>
    <property type="match status" value="1"/>
</dbReference>
<comment type="function">
    <text evidence="8">Ferredoxins are iron-sulfur proteins that transfer electrons in a wide variety of metabolic reactions.</text>
</comment>
<dbReference type="PROSITE" id="PS51379">
    <property type="entry name" value="4FE4S_FER_2"/>
    <property type="match status" value="1"/>
</dbReference>
<evidence type="ECO:0000256" key="4">
    <source>
        <dbReference type="ARBA" id="ARBA00022982"/>
    </source>
</evidence>
<dbReference type="PANTHER" id="PTHR36923">
    <property type="entry name" value="FERREDOXIN"/>
    <property type="match status" value="1"/>
</dbReference>
<dbReference type="OrthoDB" id="3215519at2"/>
<proteinExistence type="predicted"/>
<accession>A0A1X0D104</accession>
<comment type="caution">
    <text evidence="9">The sequence shown here is derived from an EMBL/GenBank/DDBJ whole genome shotgun (WGS) entry which is preliminary data.</text>
</comment>
<dbReference type="GO" id="GO:0051538">
    <property type="term" value="F:3 iron, 4 sulfur cluster binding"/>
    <property type="evidence" value="ECO:0007669"/>
    <property type="project" value="UniProtKB-KW"/>
</dbReference>
<dbReference type="InterPro" id="IPR017896">
    <property type="entry name" value="4Fe4S_Fe-S-bd"/>
</dbReference>
<evidence type="ECO:0000256" key="2">
    <source>
        <dbReference type="ARBA" id="ARBA00022448"/>
    </source>
</evidence>
<dbReference type="RefSeq" id="WP_083032942.1">
    <property type="nucleotide sequence ID" value="NZ_AP022618.1"/>
</dbReference>
<dbReference type="PRINTS" id="PR00352">
    <property type="entry name" value="3FE4SFRDOXIN"/>
</dbReference>
<dbReference type="InterPro" id="IPR051269">
    <property type="entry name" value="Fe-S_cluster_ET"/>
</dbReference>
<keyword evidence="3 8" id="KW-0479">Metal-binding</keyword>
<evidence type="ECO:0000313" key="10">
    <source>
        <dbReference type="Proteomes" id="UP000192801"/>
    </source>
</evidence>
<comment type="cofactor">
    <cofactor evidence="1">
        <name>[3Fe-4S] cluster</name>
        <dbReference type="ChEBI" id="CHEBI:21137"/>
    </cofactor>
</comment>
<keyword evidence="10" id="KW-1185">Reference proteome</keyword>
<evidence type="ECO:0000256" key="1">
    <source>
        <dbReference type="ARBA" id="ARBA00001927"/>
    </source>
</evidence>